<reference evidence="2 3" key="1">
    <citation type="submission" date="2018-11" db="EMBL/GenBank/DDBJ databases">
        <title>Rhodococcus spongicola sp. nov. and Rhodococcus xishaensis sp. nov. from marine sponges.</title>
        <authorList>
            <person name="Li L."/>
            <person name="Lin H.W."/>
        </authorList>
    </citation>
    <scope>NUCLEOTIDE SEQUENCE [LARGE SCALE GENOMIC DNA]</scope>
    <source>
        <strain evidence="2 3">CCTCC AB2014297</strain>
    </source>
</reference>
<feature type="transmembrane region" description="Helical" evidence="1">
    <location>
        <begin position="6"/>
        <end position="30"/>
    </location>
</feature>
<dbReference type="Pfam" id="PF05437">
    <property type="entry name" value="AzlD"/>
    <property type="match status" value="1"/>
</dbReference>
<keyword evidence="3" id="KW-1185">Reference proteome</keyword>
<comment type="caution">
    <text evidence="2">The sequence shown here is derived from an EMBL/GenBank/DDBJ whole genome shotgun (WGS) entry which is preliminary data.</text>
</comment>
<sequence length="108" mass="11391">MPDVSYILSALVVIMAVTFALRAVPFAVIAPLRSSALVHYLGAHMPVGIMLILAVYTLRNVSIAPASLGPAVAALGVTIGLHLWRRHALLSIVGGTAAYMVLLNWVFG</sequence>
<keyword evidence="1" id="KW-1133">Transmembrane helix</keyword>
<keyword evidence="1" id="KW-0812">Transmembrane</keyword>
<evidence type="ECO:0000313" key="2">
    <source>
        <dbReference type="EMBL" id="RVW07304.1"/>
    </source>
</evidence>
<dbReference type="PIRSF" id="PIRSF003203">
    <property type="entry name" value="AzlD"/>
    <property type="match status" value="1"/>
</dbReference>
<name>A0A3S3ACX7_9NOCA</name>
<gene>
    <name evidence="2" type="ORF">EGT67_22430</name>
</gene>
<evidence type="ECO:0000256" key="1">
    <source>
        <dbReference type="SAM" id="Phobius"/>
    </source>
</evidence>
<organism evidence="2 3">
    <name type="scientific">Prescottella agglutinans</name>
    <dbReference type="NCBI Taxonomy" id="1644129"/>
    <lineage>
        <taxon>Bacteria</taxon>
        <taxon>Bacillati</taxon>
        <taxon>Actinomycetota</taxon>
        <taxon>Actinomycetes</taxon>
        <taxon>Mycobacteriales</taxon>
        <taxon>Nocardiaceae</taxon>
        <taxon>Prescottella</taxon>
    </lineage>
</organism>
<proteinExistence type="predicted"/>
<dbReference type="EMBL" id="RKLP01000013">
    <property type="protein sequence ID" value="RVW07304.1"/>
    <property type="molecule type" value="Genomic_DNA"/>
</dbReference>
<feature type="transmembrane region" description="Helical" evidence="1">
    <location>
        <begin position="62"/>
        <end position="81"/>
    </location>
</feature>
<feature type="transmembrane region" description="Helical" evidence="1">
    <location>
        <begin position="37"/>
        <end position="56"/>
    </location>
</feature>
<dbReference type="RefSeq" id="WP_127918304.1">
    <property type="nucleotide sequence ID" value="NZ_RKLP01000013.1"/>
</dbReference>
<dbReference type="AlphaFoldDB" id="A0A3S3ACX7"/>
<feature type="transmembrane region" description="Helical" evidence="1">
    <location>
        <begin position="88"/>
        <end position="107"/>
    </location>
</feature>
<dbReference type="Proteomes" id="UP000286208">
    <property type="component" value="Unassembled WGS sequence"/>
</dbReference>
<dbReference type="OrthoDB" id="5324916at2"/>
<keyword evidence="1" id="KW-0472">Membrane</keyword>
<dbReference type="InterPro" id="IPR008407">
    <property type="entry name" value="Brnchd-chn_aa_trnsp_AzlD"/>
</dbReference>
<evidence type="ECO:0000313" key="3">
    <source>
        <dbReference type="Proteomes" id="UP000286208"/>
    </source>
</evidence>
<accession>A0A3S3ACX7</accession>
<protein>
    <submittedName>
        <fullName evidence="2">Branched-chain amino acid ABC transporter</fullName>
    </submittedName>
</protein>